<evidence type="ECO:0000313" key="2">
    <source>
        <dbReference type="Proteomes" id="UP000186922"/>
    </source>
</evidence>
<comment type="caution">
    <text evidence="1">The sequence shown here is derived from an EMBL/GenBank/DDBJ whole genome shotgun (WGS) entry which is preliminary data.</text>
</comment>
<dbReference type="EMBL" id="BDGG01000001">
    <property type="protein sequence ID" value="GAU87399.1"/>
    <property type="molecule type" value="Genomic_DNA"/>
</dbReference>
<proteinExistence type="predicted"/>
<reference evidence="1 2" key="1">
    <citation type="journal article" date="2016" name="Nat. Commun.">
        <title>Extremotolerant tardigrade genome and improved radiotolerance of human cultured cells by tardigrade-unique protein.</title>
        <authorList>
            <person name="Hashimoto T."/>
            <person name="Horikawa D.D."/>
            <person name="Saito Y."/>
            <person name="Kuwahara H."/>
            <person name="Kozuka-Hata H."/>
            <person name="Shin-I T."/>
            <person name="Minakuchi Y."/>
            <person name="Ohishi K."/>
            <person name="Motoyama A."/>
            <person name="Aizu T."/>
            <person name="Enomoto A."/>
            <person name="Kondo K."/>
            <person name="Tanaka S."/>
            <person name="Hara Y."/>
            <person name="Koshikawa S."/>
            <person name="Sagara H."/>
            <person name="Miura T."/>
            <person name="Yokobori S."/>
            <person name="Miyagawa K."/>
            <person name="Suzuki Y."/>
            <person name="Kubo T."/>
            <person name="Oyama M."/>
            <person name="Kohara Y."/>
            <person name="Fujiyama A."/>
            <person name="Arakawa K."/>
            <person name="Katayama T."/>
            <person name="Toyoda A."/>
            <person name="Kunieda T."/>
        </authorList>
    </citation>
    <scope>NUCLEOTIDE SEQUENCE [LARGE SCALE GENOMIC DNA]</scope>
    <source>
        <strain evidence="1 2">YOKOZUNA-1</strain>
    </source>
</reference>
<dbReference type="AlphaFoldDB" id="A0A1D1UC48"/>
<keyword evidence="2" id="KW-1185">Reference proteome</keyword>
<accession>A0A1D1UC48</accession>
<name>A0A1D1UC48_RAMVA</name>
<gene>
    <name evidence="1" type="primary">RvY_00251</name>
    <name evidence="1" type="synonym">RvY_00251.4</name>
    <name evidence="1" type="ORF">RvY_00251-4</name>
</gene>
<protein>
    <submittedName>
        <fullName evidence="1">Uncharacterized protein</fullName>
    </submittedName>
</protein>
<dbReference type="Proteomes" id="UP000186922">
    <property type="component" value="Unassembled WGS sequence"/>
</dbReference>
<organism evidence="1 2">
    <name type="scientific">Ramazzottius varieornatus</name>
    <name type="common">Water bear</name>
    <name type="synonym">Tardigrade</name>
    <dbReference type="NCBI Taxonomy" id="947166"/>
    <lineage>
        <taxon>Eukaryota</taxon>
        <taxon>Metazoa</taxon>
        <taxon>Ecdysozoa</taxon>
        <taxon>Tardigrada</taxon>
        <taxon>Eutardigrada</taxon>
        <taxon>Parachela</taxon>
        <taxon>Hypsibioidea</taxon>
        <taxon>Ramazzottiidae</taxon>
        <taxon>Ramazzottius</taxon>
    </lineage>
</organism>
<sequence>MAQKELYQELRRLEKQSTEIAGSLQELRSIIIVAAVIERQNAFAGLRKFDEATVGVQLQNFVDLRHLSLVTSLGHEL</sequence>
<evidence type="ECO:0000313" key="1">
    <source>
        <dbReference type="EMBL" id="GAU87399.1"/>
    </source>
</evidence>